<accession>A0ABU0HAN7</accession>
<dbReference type="InterPro" id="IPR002347">
    <property type="entry name" value="SDR_fam"/>
</dbReference>
<dbReference type="PANTHER" id="PTHR43976">
    <property type="entry name" value="SHORT CHAIN DEHYDROGENASE"/>
    <property type="match status" value="1"/>
</dbReference>
<dbReference type="Proteomes" id="UP001241603">
    <property type="component" value="Unassembled WGS sequence"/>
</dbReference>
<name>A0ABU0HAN7_9HYPH</name>
<comment type="similarity">
    <text evidence="1 3">Belongs to the short-chain dehydrogenases/reductases (SDR) family.</text>
</comment>
<keyword evidence="2" id="KW-0560">Oxidoreductase</keyword>
<dbReference type="RefSeq" id="WP_266350254.1">
    <property type="nucleotide sequence ID" value="NZ_JAPKNG010000005.1"/>
</dbReference>
<dbReference type="Gene3D" id="3.40.50.720">
    <property type="entry name" value="NAD(P)-binding Rossmann-like Domain"/>
    <property type="match status" value="1"/>
</dbReference>
<evidence type="ECO:0000256" key="1">
    <source>
        <dbReference type="ARBA" id="ARBA00006484"/>
    </source>
</evidence>
<comment type="caution">
    <text evidence="4">The sequence shown here is derived from an EMBL/GenBank/DDBJ whole genome shotgun (WGS) entry which is preliminary data.</text>
</comment>
<sequence>MKKTVLITGASSGIGAATARLFAAQGWNVVATMRNPEDGNDLAALGTVLVTRLDVSEPASIDAAIAAGLARFGRIDALVNNAGYGQYGLFEAISREQVQAQFDVNVFGVMDVTRAVLPHFRAAGRGVIVNVSSGAGLFTLPMISLYCASKFALEGFSEALSYELGSQDIAVKLVIPHGGVTATRFSESQADRQAQDPTLTDYSAFVARTNAAFGRMTNARSMSSDDVAAVIYGAATDGTDQLRYLVGDDARGFIKAKQMMAPQDYIDFMRQAFPPKG</sequence>
<dbReference type="InterPro" id="IPR036291">
    <property type="entry name" value="NAD(P)-bd_dom_sf"/>
</dbReference>
<proteinExistence type="inferred from homology"/>
<dbReference type="PRINTS" id="PR00081">
    <property type="entry name" value="GDHRDH"/>
</dbReference>
<evidence type="ECO:0000256" key="3">
    <source>
        <dbReference type="RuleBase" id="RU000363"/>
    </source>
</evidence>
<dbReference type="CDD" id="cd05374">
    <property type="entry name" value="17beta-HSD-like_SDR_c"/>
    <property type="match status" value="1"/>
</dbReference>
<dbReference type="Pfam" id="PF00106">
    <property type="entry name" value="adh_short"/>
    <property type="match status" value="1"/>
</dbReference>
<dbReference type="PRINTS" id="PR00080">
    <property type="entry name" value="SDRFAMILY"/>
</dbReference>
<gene>
    <name evidence="4" type="ORF">QO014_003770</name>
</gene>
<dbReference type="EMBL" id="JAUSVO010000005">
    <property type="protein sequence ID" value="MDQ0439369.1"/>
    <property type="molecule type" value="Genomic_DNA"/>
</dbReference>
<evidence type="ECO:0000256" key="2">
    <source>
        <dbReference type="ARBA" id="ARBA00023002"/>
    </source>
</evidence>
<protein>
    <submittedName>
        <fullName evidence="4">NAD(P)-dependent dehydrogenase (Short-subunit alcohol dehydrogenase family)</fullName>
    </submittedName>
</protein>
<dbReference type="PANTHER" id="PTHR43976:SF16">
    <property type="entry name" value="SHORT-CHAIN DEHYDROGENASE_REDUCTASE FAMILY PROTEIN"/>
    <property type="match status" value="1"/>
</dbReference>
<dbReference type="InterPro" id="IPR020904">
    <property type="entry name" value="Sc_DH/Rdtase_CS"/>
</dbReference>
<keyword evidence="5" id="KW-1185">Reference proteome</keyword>
<reference evidence="4 5" key="1">
    <citation type="submission" date="2023-07" db="EMBL/GenBank/DDBJ databases">
        <title>Genomic Encyclopedia of Type Strains, Phase IV (KMG-IV): sequencing the most valuable type-strain genomes for metagenomic binning, comparative biology and taxonomic classification.</title>
        <authorList>
            <person name="Goeker M."/>
        </authorList>
    </citation>
    <scope>NUCLEOTIDE SEQUENCE [LARGE SCALE GENOMIC DNA]</scope>
    <source>
        <strain evidence="4 5">B6-8</strain>
    </source>
</reference>
<dbReference type="SUPFAM" id="SSF51735">
    <property type="entry name" value="NAD(P)-binding Rossmann-fold domains"/>
    <property type="match status" value="1"/>
</dbReference>
<dbReference type="PROSITE" id="PS00061">
    <property type="entry name" value="ADH_SHORT"/>
    <property type="match status" value="1"/>
</dbReference>
<evidence type="ECO:0000313" key="5">
    <source>
        <dbReference type="Proteomes" id="UP001241603"/>
    </source>
</evidence>
<evidence type="ECO:0000313" key="4">
    <source>
        <dbReference type="EMBL" id="MDQ0439369.1"/>
    </source>
</evidence>
<dbReference type="InterPro" id="IPR051911">
    <property type="entry name" value="SDR_oxidoreductase"/>
</dbReference>
<organism evidence="4 5">
    <name type="scientific">Kaistia dalseonensis</name>
    <dbReference type="NCBI Taxonomy" id="410840"/>
    <lineage>
        <taxon>Bacteria</taxon>
        <taxon>Pseudomonadati</taxon>
        <taxon>Pseudomonadota</taxon>
        <taxon>Alphaproteobacteria</taxon>
        <taxon>Hyphomicrobiales</taxon>
        <taxon>Kaistiaceae</taxon>
        <taxon>Kaistia</taxon>
    </lineage>
</organism>